<keyword evidence="2" id="KW-0472">Membrane</keyword>
<dbReference type="AlphaFoldDB" id="A0A7G9RFQ9"/>
<accession>A0A7G9RFQ9</accession>
<reference evidence="3 4" key="1">
    <citation type="submission" date="2020-08" db="EMBL/GenBank/DDBJ databases">
        <title>Genome sequence of Nocardioides mesophilus KACC 16243T.</title>
        <authorList>
            <person name="Hyun D.-W."/>
            <person name="Bae J.-W."/>
        </authorList>
    </citation>
    <scope>NUCLEOTIDE SEQUENCE [LARGE SCALE GENOMIC DNA]</scope>
    <source>
        <strain evidence="3 4">KACC 16243</strain>
    </source>
</reference>
<organism evidence="3 4">
    <name type="scientific">Nocardioides mesophilus</name>
    <dbReference type="NCBI Taxonomy" id="433659"/>
    <lineage>
        <taxon>Bacteria</taxon>
        <taxon>Bacillati</taxon>
        <taxon>Actinomycetota</taxon>
        <taxon>Actinomycetes</taxon>
        <taxon>Propionibacteriales</taxon>
        <taxon>Nocardioidaceae</taxon>
        <taxon>Nocardioides</taxon>
    </lineage>
</organism>
<feature type="compositionally biased region" description="Low complexity" evidence="1">
    <location>
        <begin position="11"/>
        <end position="27"/>
    </location>
</feature>
<feature type="region of interest" description="Disordered" evidence="1">
    <location>
        <begin position="1"/>
        <end position="79"/>
    </location>
</feature>
<feature type="transmembrane region" description="Helical" evidence="2">
    <location>
        <begin position="82"/>
        <end position="103"/>
    </location>
</feature>
<dbReference type="RefSeq" id="WP_187580274.1">
    <property type="nucleotide sequence ID" value="NZ_CP060713.1"/>
</dbReference>
<proteinExistence type="predicted"/>
<keyword evidence="2" id="KW-0812">Transmembrane</keyword>
<name>A0A7G9RFQ9_9ACTN</name>
<sequence>MTPEQEEAVRRALAAAPPAGPMPADVAARLDATLADLGAGRTAGASQPGRPEQPEPDQAGQPQQLRRPGAGGTAGPGRSRRWTGLLVAAATVAVAGVGVGVVIDHLGGSGSGSDSQAGATSDMAGGDNAARDAPESQDGLGQPAQNTLVALGARPVPLRSAGLAADAARVLEERRLRRVDLAGVLAGTSQLASGTGAEAATVRQLAACELPDLARGDVLVVARLDGERGTLVLHRAAAGTRVAQFYACDDASRSVATARVADR</sequence>
<keyword evidence="2" id="KW-1133">Transmembrane helix</keyword>
<dbReference type="KEGG" id="nmes:H9L09_08990"/>
<feature type="compositionally biased region" description="Low complexity" evidence="1">
    <location>
        <begin position="112"/>
        <end position="122"/>
    </location>
</feature>
<keyword evidence="4" id="KW-1185">Reference proteome</keyword>
<evidence type="ECO:0000256" key="1">
    <source>
        <dbReference type="SAM" id="MobiDB-lite"/>
    </source>
</evidence>
<protein>
    <submittedName>
        <fullName evidence="3">Uncharacterized protein</fullName>
    </submittedName>
</protein>
<evidence type="ECO:0000256" key="2">
    <source>
        <dbReference type="SAM" id="Phobius"/>
    </source>
</evidence>
<dbReference type="EMBL" id="CP060713">
    <property type="protein sequence ID" value="QNN54434.1"/>
    <property type="molecule type" value="Genomic_DNA"/>
</dbReference>
<dbReference type="Proteomes" id="UP000515947">
    <property type="component" value="Chromosome"/>
</dbReference>
<feature type="region of interest" description="Disordered" evidence="1">
    <location>
        <begin position="108"/>
        <end position="142"/>
    </location>
</feature>
<evidence type="ECO:0000313" key="4">
    <source>
        <dbReference type="Proteomes" id="UP000515947"/>
    </source>
</evidence>
<gene>
    <name evidence="3" type="ORF">H9L09_08990</name>
</gene>
<evidence type="ECO:0000313" key="3">
    <source>
        <dbReference type="EMBL" id="QNN54434.1"/>
    </source>
</evidence>